<evidence type="ECO:0000313" key="9">
    <source>
        <dbReference type="EMBL" id="CAH0539071.1"/>
    </source>
</evidence>
<dbReference type="Pfam" id="PF03591">
    <property type="entry name" value="AzlC"/>
    <property type="match status" value="1"/>
</dbReference>
<evidence type="ECO:0000256" key="5">
    <source>
        <dbReference type="ARBA" id="ARBA00022692"/>
    </source>
</evidence>
<feature type="transmembrane region" description="Helical" evidence="8">
    <location>
        <begin position="162"/>
        <end position="185"/>
    </location>
</feature>
<dbReference type="EMBL" id="CAKLDM010000002">
    <property type="protein sequence ID" value="CAH0539071.1"/>
    <property type="molecule type" value="Genomic_DNA"/>
</dbReference>
<keyword evidence="7 8" id="KW-0472">Membrane</keyword>
<sequence length="244" mass="26457">MRAQLSILKEAPWLIGAKEAIPLLGGYVPVAISFGLIAVQAGFSPLDTILISTLVYAGASQFLFVAMYAAGSPLWLVVVMTLLINARHVVYGPNIAQWLTKSRWWPFLMHGLTDQVFALSHTRFPQLQAEERLGWFTGASLVAWFSWIGGTALGALAGEELIARWPLVVSVMPFALPALFLVLLAPRFNTSQWSITLVSVILISVALKLAGLINLSIPFAAICGAIVFYVMGKTTNTRGKSANE</sequence>
<evidence type="ECO:0000256" key="4">
    <source>
        <dbReference type="ARBA" id="ARBA00022475"/>
    </source>
</evidence>
<feature type="transmembrane region" description="Helical" evidence="8">
    <location>
        <begin position="21"/>
        <end position="43"/>
    </location>
</feature>
<comment type="similarity">
    <text evidence="2">Belongs to the AzlC family.</text>
</comment>
<dbReference type="PANTHER" id="PTHR34979">
    <property type="entry name" value="INNER MEMBRANE PROTEIN YGAZ"/>
    <property type="match status" value="1"/>
</dbReference>
<evidence type="ECO:0000256" key="2">
    <source>
        <dbReference type="ARBA" id="ARBA00010735"/>
    </source>
</evidence>
<dbReference type="Proteomes" id="UP000838748">
    <property type="component" value="Unassembled WGS sequence"/>
</dbReference>
<keyword evidence="10" id="KW-1185">Reference proteome</keyword>
<dbReference type="RefSeq" id="WP_237361194.1">
    <property type="nucleotide sequence ID" value="NZ_CAKLDM010000002.1"/>
</dbReference>
<feature type="transmembrane region" description="Helical" evidence="8">
    <location>
        <begin position="133"/>
        <end position="156"/>
    </location>
</feature>
<name>A0ABM9A3B0_9VIBR</name>
<comment type="caution">
    <text evidence="9">The sequence shown here is derived from an EMBL/GenBank/DDBJ whole genome shotgun (WGS) entry which is preliminary data.</text>
</comment>
<accession>A0ABM9A3B0</accession>
<dbReference type="InterPro" id="IPR011606">
    <property type="entry name" value="Brnchd-chn_aa_trnsp_permease"/>
</dbReference>
<comment type="subcellular location">
    <subcellularLocation>
        <location evidence="1">Cell membrane</location>
        <topology evidence="1">Multi-pass membrane protein</topology>
    </subcellularLocation>
</comment>
<keyword evidence="4" id="KW-1003">Cell membrane</keyword>
<evidence type="ECO:0000256" key="7">
    <source>
        <dbReference type="ARBA" id="ARBA00023136"/>
    </source>
</evidence>
<feature type="transmembrane region" description="Helical" evidence="8">
    <location>
        <begin position="63"/>
        <end position="84"/>
    </location>
</feature>
<organism evidence="9 10">
    <name type="scientific">Vibrio marisflavi CECT 7928</name>
    <dbReference type="NCBI Taxonomy" id="634439"/>
    <lineage>
        <taxon>Bacteria</taxon>
        <taxon>Pseudomonadati</taxon>
        <taxon>Pseudomonadota</taxon>
        <taxon>Gammaproteobacteria</taxon>
        <taxon>Vibrionales</taxon>
        <taxon>Vibrionaceae</taxon>
        <taxon>Vibrio</taxon>
    </lineage>
</organism>
<feature type="transmembrane region" description="Helical" evidence="8">
    <location>
        <begin position="192"/>
        <end position="209"/>
    </location>
</feature>
<evidence type="ECO:0000256" key="6">
    <source>
        <dbReference type="ARBA" id="ARBA00022989"/>
    </source>
</evidence>
<reference evidence="9" key="1">
    <citation type="submission" date="2021-11" db="EMBL/GenBank/DDBJ databases">
        <authorList>
            <person name="Rodrigo-Torres L."/>
            <person name="Arahal R. D."/>
            <person name="Lucena T."/>
        </authorList>
    </citation>
    <scope>NUCLEOTIDE SEQUENCE</scope>
    <source>
        <strain evidence="9">CECT 7928</strain>
    </source>
</reference>
<evidence type="ECO:0000313" key="10">
    <source>
        <dbReference type="Proteomes" id="UP000838748"/>
    </source>
</evidence>
<keyword evidence="6 8" id="KW-1133">Transmembrane helix</keyword>
<evidence type="ECO:0000256" key="3">
    <source>
        <dbReference type="ARBA" id="ARBA00022448"/>
    </source>
</evidence>
<dbReference type="PANTHER" id="PTHR34979:SF1">
    <property type="entry name" value="INNER MEMBRANE PROTEIN YGAZ"/>
    <property type="match status" value="1"/>
</dbReference>
<keyword evidence="5 8" id="KW-0812">Transmembrane</keyword>
<evidence type="ECO:0000256" key="8">
    <source>
        <dbReference type="SAM" id="Phobius"/>
    </source>
</evidence>
<evidence type="ECO:0000256" key="1">
    <source>
        <dbReference type="ARBA" id="ARBA00004651"/>
    </source>
</evidence>
<gene>
    <name evidence="9" type="primary">ygaZ</name>
    <name evidence="9" type="ORF">VMF7928_01869</name>
</gene>
<keyword evidence="3" id="KW-0813">Transport</keyword>
<protein>
    <submittedName>
        <fullName evidence="9">Inner membrane protein YgaZ</fullName>
    </submittedName>
</protein>
<proteinExistence type="inferred from homology"/>